<name>A0AAE1A9F7_9GAST</name>
<feature type="region of interest" description="Disordered" evidence="1">
    <location>
        <begin position="343"/>
        <end position="369"/>
    </location>
</feature>
<feature type="region of interest" description="Disordered" evidence="1">
    <location>
        <begin position="547"/>
        <end position="593"/>
    </location>
</feature>
<evidence type="ECO:0000256" key="1">
    <source>
        <dbReference type="SAM" id="MobiDB-lite"/>
    </source>
</evidence>
<organism evidence="2 3">
    <name type="scientific">Elysia crispata</name>
    <name type="common">lettuce slug</name>
    <dbReference type="NCBI Taxonomy" id="231223"/>
    <lineage>
        <taxon>Eukaryota</taxon>
        <taxon>Metazoa</taxon>
        <taxon>Spiralia</taxon>
        <taxon>Lophotrochozoa</taxon>
        <taxon>Mollusca</taxon>
        <taxon>Gastropoda</taxon>
        <taxon>Heterobranchia</taxon>
        <taxon>Euthyneura</taxon>
        <taxon>Panpulmonata</taxon>
        <taxon>Sacoglossa</taxon>
        <taxon>Placobranchoidea</taxon>
        <taxon>Plakobranchidae</taxon>
        <taxon>Elysia</taxon>
    </lineage>
</organism>
<feature type="compositionally biased region" description="Basic and acidic residues" evidence="1">
    <location>
        <begin position="55"/>
        <end position="72"/>
    </location>
</feature>
<feature type="compositionally biased region" description="Basic and acidic residues" evidence="1">
    <location>
        <begin position="80"/>
        <end position="93"/>
    </location>
</feature>
<proteinExistence type="predicted"/>
<reference evidence="2" key="1">
    <citation type="journal article" date="2023" name="G3 (Bethesda)">
        <title>A reference genome for the long-term kleptoplast-retaining sea slug Elysia crispata morphotype clarki.</title>
        <authorList>
            <person name="Eastman K.E."/>
            <person name="Pendleton A.L."/>
            <person name="Shaikh M.A."/>
            <person name="Suttiyut T."/>
            <person name="Ogas R."/>
            <person name="Tomko P."/>
            <person name="Gavelis G."/>
            <person name="Widhalm J.R."/>
            <person name="Wisecaver J.H."/>
        </authorList>
    </citation>
    <scope>NUCLEOTIDE SEQUENCE</scope>
    <source>
        <strain evidence="2">ECLA1</strain>
    </source>
</reference>
<feature type="compositionally biased region" description="Basic and acidic residues" evidence="1">
    <location>
        <begin position="343"/>
        <end position="366"/>
    </location>
</feature>
<sequence>MPGDARQYNTREVLLKKVPEEFRTAEHNSGREGDSNGTTNAESSNGNSNNSSESTIKRDKGHYGHRENDTSHLRSNIAIHDSRRAGNEDDGRYHNNNNNSGSRGPAAAAGRGGHYNSSSTPDSERGVTRGEAGNAARANGVLAVRDRDRDIAREMDGTRDRPTKAVAVYERSYGKPVRPEKVSVRKRHYDHMHMEDALEDKVATQLRENGVAETRVPILSAKIAQAVRDDVIDASHGTSPQVSNQLRDAIHNHLDPLLYNKSRVTDLGQTLKPSDAPRLANIVLIRLGQVHEEAESCKLSVEAPPKATRRGYTPRDESDRSMLLQIKDALDQQKTKNDILQDKLQKAQRDHGDVEDDKERQQREAEELSAENWQLARDLKEADSDRDSLIAKVREQQTDYDRLDRAYMELKAENFRMQKQLTDFDTSNRSMSAELARLHSEKARLQVMLDQKEKEILHLRDPDKEMVHNLRILQDEVTLLRTQTRRLNEEKGLLRSRSQRMEASLDESHKARNKLAVERDNLVRENQELRTRYRRVALATPQLRALPDIMAGKNGPASSRTTSRATSRAHRGSQEEKERRMSPAREDDETPRN</sequence>
<feature type="region of interest" description="Disordered" evidence="1">
    <location>
        <begin position="301"/>
        <end position="320"/>
    </location>
</feature>
<feature type="compositionally biased region" description="Low complexity" evidence="1">
    <location>
        <begin position="129"/>
        <end position="139"/>
    </location>
</feature>
<gene>
    <name evidence="2" type="ORF">RRG08_002506</name>
</gene>
<feature type="compositionally biased region" description="Basic and acidic residues" evidence="1">
    <location>
        <begin position="13"/>
        <end position="34"/>
    </location>
</feature>
<accession>A0AAE1A9F7</accession>
<evidence type="ECO:0000313" key="2">
    <source>
        <dbReference type="EMBL" id="KAK3782876.1"/>
    </source>
</evidence>
<feature type="compositionally biased region" description="Low complexity" evidence="1">
    <location>
        <begin position="95"/>
        <end position="109"/>
    </location>
</feature>
<feature type="region of interest" description="Disordered" evidence="1">
    <location>
        <begin position="1"/>
        <end position="139"/>
    </location>
</feature>
<protein>
    <submittedName>
        <fullName evidence="2">Uncharacterized protein</fullName>
    </submittedName>
</protein>
<dbReference type="Proteomes" id="UP001283361">
    <property type="component" value="Unassembled WGS sequence"/>
</dbReference>
<feature type="compositionally biased region" description="Low complexity" evidence="1">
    <location>
        <begin position="35"/>
        <end position="54"/>
    </location>
</feature>
<dbReference type="EMBL" id="JAWDGP010002483">
    <property type="protein sequence ID" value="KAK3782876.1"/>
    <property type="molecule type" value="Genomic_DNA"/>
</dbReference>
<keyword evidence="3" id="KW-1185">Reference proteome</keyword>
<feature type="compositionally biased region" description="Basic and acidic residues" evidence="1">
    <location>
        <begin position="572"/>
        <end position="593"/>
    </location>
</feature>
<evidence type="ECO:0000313" key="3">
    <source>
        <dbReference type="Proteomes" id="UP001283361"/>
    </source>
</evidence>
<feature type="compositionally biased region" description="Low complexity" evidence="1">
    <location>
        <begin position="557"/>
        <end position="566"/>
    </location>
</feature>
<feature type="region of interest" description="Disordered" evidence="1">
    <location>
        <begin position="491"/>
        <end position="512"/>
    </location>
</feature>
<dbReference type="AlphaFoldDB" id="A0AAE1A9F7"/>
<comment type="caution">
    <text evidence="2">The sequence shown here is derived from an EMBL/GenBank/DDBJ whole genome shotgun (WGS) entry which is preliminary data.</text>
</comment>